<dbReference type="AlphaFoldDB" id="A0AA92C4M2"/>
<evidence type="ECO:0000313" key="1">
    <source>
        <dbReference type="EMBL" id="PVE55347.1"/>
    </source>
</evidence>
<reference evidence="1 2" key="1">
    <citation type="submission" date="2018-04" db="EMBL/GenBank/DDBJ databases">
        <authorList>
            <person name="Hagen T."/>
        </authorList>
    </citation>
    <scope>NUCLEOTIDE SEQUENCE [LARGE SCALE GENOMIC DNA]</scope>
    <source>
        <strain evidence="1 2">TPD7009</strain>
    </source>
</reference>
<organism evidence="1 2">
    <name type="scientific">Rhizobium rhizogenes</name>
    <name type="common">Agrobacterium rhizogenes</name>
    <dbReference type="NCBI Taxonomy" id="359"/>
    <lineage>
        <taxon>Bacteria</taxon>
        <taxon>Pseudomonadati</taxon>
        <taxon>Pseudomonadota</taxon>
        <taxon>Alphaproteobacteria</taxon>
        <taxon>Hyphomicrobiales</taxon>
        <taxon>Rhizobiaceae</taxon>
        <taxon>Rhizobium/Agrobacterium group</taxon>
        <taxon>Rhizobium</taxon>
    </lineage>
</organism>
<dbReference type="RefSeq" id="WP_111850999.1">
    <property type="nucleotide sequence ID" value="NZ_QDFR01000002.1"/>
</dbReference>
<dbReference type="Proteomes" id="UP000244335">
    <property type="component" value="Unassembled WGS sequence"/>
</dbReference>
<accession>A0AA92C4M2</accession>
<sequence length="64" mass="7213">MRISFPSPAPTLGDDIEEALRSVAQELGYSREQLLRVIVREWLEQNAYLPVLDQNDEGEADGNP</sequence>
<gene>
    <name evidence="1" type="ORF">DC430_09105</name>
</gene>
<proteinExistence type="predicted"/>
<comment type="caution">
    <text evidence="1">The sequence shown here is derived from an EMBL/GenBank/DDBJ whole genome shotgun (WGS) entry which is preliminary data.</text>
</comment>
<evidence type="ECO:0000313" key="2">
    <source>
        <dbReference type="Proteomes" id="UP000244335"/>
    </source>
</evidence>
<dbReference type="EMBL" id="QDFR01000002">
    <property type="protein sequence ID" value="PVE55347.1"/>
    <property type="molecule type" value="Genomic_DNA"/>
</dbReference>
<evidence type="ECO:0008006" key="3">
    <source>
        <dbReference type="Google" id="ProtNLM"/>
    </source>
</evidence>
<protein>
    <recommendedName>
        <fullName evidence="3">Ribbon-helix-helix protein, CopG family</fullName>
    </recommendedName>
</protein>
<name>A0AA92C4M2_RHIRH</name>